<evidence type="ECO:0000256" key="3">
    <source>
        <dbReference type="ARBA" id="ARBA00023125"/>
    </source>
</evidence>
<keyword evidence="2" id="KW-0805">Transcription regulation</keyword>
<dbReference type="GO" id="GO:0048766">
    <property type="term" value="P:root hair initiation"/>
    <property type="evidence" value="ECO:0007669"/>
    <property type="project" value="UniProtKB-ARBA"/>
</dbReference>
<comment type="caution">
    <text evidence="8">The sequence shown here is derived from an EMBL/GenBank/DDBJ whole genome shotgun (WGS) entry which is preliminary data.</text>
</comment>
<dbReference type="Pfam" id="PF00010">
    <property type="entry name" value="HLH"/>
    <property type="match status" value="1"/>
</dbReference>
<dbReference type="GO" id="GO:0003677">
    <property type="term" value="F:DNA binding"/>
    <property type="evidence" value="ECO:0007669"/>
    <property type="project" value="UniProtKB-KW"/>
</dbReference>
<proteinExistence type="predicted"/>
<dbReference type="InterPro" id="IPR036638">
    <property type="entry name" value="HLH_DNA-bd_sf"/>
</dbReference>
<evidence type="ECO:0000256" key="2">
    <source>
        <dbReference type="ARBA" id="ARBA00023015"/>
    </source>
</evidence>
<dbReference type="GO" id="GO:0046983">
    <property type="term" value="F:protein dimerization activity"/>
    <property type="evidence" value="ECO:0007669"/>
    <property type="project" value="InterPro"/>
</dbReference>
<dbReference type="CDD" id="cd11454">
    <property type="entry name" value="bHLH_AtIND_like"/>
    <property type="match status" value="1"/>
</dbReference>
<keyword evidence="5" id="KW-0539">Nucleus</keyword>
<evidence type="ECO:0000256" key="4">
    <source>
        <dbReference type="ARBA" id="ARBA00023163"/>
    </source>
</evidence>
<dbReference type="SMART" id="SM00353">
    <property type="entry name" value="HLH"/>
    <property type="match status" value="1"/>
</dbReference>
<reference evidence="8 9" key="1">
    <citation type="submission" date="2020-06" db="EMBL/GenBank/DDBJ databases">
        <title>Transcriptomic and genomic resources for Thalictrum thalictroides and T. hernandezii: Facilitating candidate gene discovery in an emerging model plant lineage.</title>
        <authorList>
            <person name="Arias T."/>
            <person name="Riano-Pachon D.M."/>
            <person name="Di Stilio V.S."/>
        </authorList>
    </citation>
    <scope>NUCLEOTIDE SEQUENCE [LARGE SCALE GENOMIC DNA]</scope>
    <source>
        <strain evidence="9">cv. WT478/WT964</strain>
        <tissue evidence="8">Leaves</tissue>
    </source>
</reference>
<dbReference type="GO" id="GO:0003700">
    <property type="term" value="F:DNA-binding transcription factor activity"/>
    <property type="evidence" value="ECO:0007669"/>
    <property type="project" value="InterPro"/>
</dbReference>
<dbReference type="OrthoDB" id="687495at2759"/>
<sequence>MALAKERSAAQDSHMNLLYYGTVQESQNNSSLVGLLGFENYHKMMVDGGRGGRLPALTDPSENGIMFGDLINSQPDDEDAQIVIDFKTAGCNNVVHHSFGPLLSFEQGEDVSRNSCGSKVRHDEDNSAVWRNHVIDNSYPWNQVSSNRRSSEDLNCFETASCSNYQTAKDNQLMDEGMGWFYTDGGDTEGHEDQSTCSETNSHNKRPNYHMGSEMQCRKKQHVTDGSRKNKPKIIPSKDPQSIAAKNRRERISERLKILQDLVPNGSKVDLVTMLEKAISYVKFLQLQVKVLATDEFWPAQGGKAPEVSQVKEAIDAILSSHKDRTSGSS</sequence>
<dbReference type="PANTHER" id="PTHR45914">
    <property type="entry name" value="TRANSCRIPTION FACTOR HEC3-RELATED"/>
    <property type="match status" value="1"/>
</dbReference>
<dbReference type="PROSITE" id="PS50888">
    <property type="entry name" value="BHLH"/>
    <property type="match status" value="1"/>
</dbReference>
<protein>
    <submittedName>
        <fullName evidence="8">Transcription factor bhlh</fullName>
    </submittedName>
</protein>
<evidence type="ECO:0000256" key="5">
    <source>
        <dbReference type="ARBA" id="ARBA00023242"/>
    </source>
</evidence>
<evidence type="ECO:0000256" key="1">
    <source>
        <dbReference type="ARBA" id="ARBA00004123"/>
    </source>
</evidence>
<dbReference type="InterPro" id="IPR045843">
    <property type="entry name" value="IND-like"/>
</dbReference>
<dbReference type="GO" id="GO:0005634">
    <property type="term" value="C:nucleus"/>
    <property type="evidence" value="ECO:0007669"/>
    <property type="project" value="UniProtKB-SubCell"/>
</dbReference>
<keyword evidence="3" id="KW-0238">DNA-binding</keyword>
<name>A0A7J6WQL1_THATH</name>
<gene>
    <name evidence="8" type="ORF">FRX31_011155</name>
</gene>
<dbReference type="Proteomes" id="UP000554482">
    <property type="component" value="Unassembled WGS sequence"/>
</dbReference>
<evidence type="ECO:0000313" key="9">
    <source>
        <dbReference type="Proteomes" id="UP000554482"/>
    </source>
</evidence>
<dbReference type="AlphaFoldDB" id="A0A7J6WQL1"/>
<dbReference type="PANTHER" id="PTHR45914:SF59">
    <property type="entry name" value="TRANSCRIPTION FACTOR BHLH83-LIKE"/>
    <property type="match status" value="1"/>
</dbReference>
<feature type="domain" description="BHLH" evidence="7">
    <location>
        <begin position="236"/>
        <end position="285"/>
    </location>
</feature>
<keyword evidence="4" id="KW-0804">Transcription</keyword>
<organism evidence="8 9">
    <name type="scientific">Thalictrum thalictroides</name>
    <name type="common">Rue-anemone</name>
    <name type="synonym">Anemone thalictroides</name>
    <dbReference type="NCBI Taxonomy" id="46969"/>
    <lineage>
        <taxon>Eukaryota</taxon>
        <taxon>Viridiplantae</taxon>
        <taxon>Streptophyta</taxon>
        <taxon>Embryophyta</taxon>
        <taxon>Tracheophyta</taxon>
        <taxon>Spermatophyta</taxon>
        <taxon>Magnoliopsida</taxon>
        <taxon>Ranunculales</taxon>
        <taxon>Ranunculaceae</taxon>
        <taxon>Thalictroideae</taxon>
        <taxon>Thalictrum</taxon>
    </lineage>
</organism>
<feature type="region of interest" description="Disordered" evidence="6">
    <location>
        <begin position="189"/>
        <end position="245"/>
    </location>
</feature>
<dbReference type="EMBL" id="JABWDY010012253">
    <property type="protein sequence ID" value="KAF5199253.1"/>
    <property type="molecule type" value="Genomic_DNA"/>
</dbReference>
<dbReference type="FunFam" id="4.10.280.10:FF:000046">
    <property type="entry name" value="Transcription factor bHLH83"/>
    <property type="match status" value="1"/>
</dbReference>
<keyword evidence="9" id="KW-1185">Reference proteome</keyword>
<evidence type="ECO:0000259" key="7">
    <source>
        <dbReference type="PROSITE" id="PS50888"/>
    </source>
</evidence>
<comment type="subcellular location">
    <subcellularLocation>
        <location evidence="1">Nucleus</location>
    </subcellularLocation>
</comment>
<accession>A0A7J6WQL1</accession>
<evidence type="ECO:0000313" key="8">
    <source>
        <dbReference type="EMBL" id="KAF5199253.1"/>
    </source>
</evidence>
<dbReference type="SUPFAM" id="SSF47459">
    <property type="entry name" value="HLH, helix-loop-helix DNA-binding domain"/>
    <property type="match status" value="1"/>
</dbReference>
<dbReference type="Gene3D" id="4.10.280.10">
    <property type="entry name" value="Helix-loop-helix DNA-binding domain"/>
    <property type="match status" value="1"/>
</dbReference>
<dbReference type="InterPro" id="IPR011598">
    <property type="entry name" value="bHLH_dom"/>
</dbReference>
<evidence type="ECO:0000256" key="6">
    <source>
        <dbReference type="SAM" id="MobiDB-lite"/>
    </source>
</evidence>